<accession>A0ABD2Y925</accession>
<comment type="caution">
    <text evidence="1">The sequence shown here is derived from an EMBL/GenBank/DDBJ whole genome shotgun (WGS) entry which is preliminary data.</text>
</comment>
<sequence>MESKENGAKQADSKAHIGVKIDNLESMEILSIPGLMEVNEIEGNVQIVKRPNMADKMIVTKPNSKMAHHLKPLFMQGHMNRIPIPRMMVDNGVAVNILPSNMMKRLRKTIEDLVPTDIVVSSFTGKARNTDKDEVVKADLKPFMAEVYSTQVVYYYDDEKENNKGRGEHESAIHYANAIFEIDNGLPILSMTDKLAVQPTNIEEMQVQVKDDITEVDLRDDHKSRPTYICAHLITEQNEWLTRLLKEFIDYFA</sequence>
<evidence type="ECO:0000313" key="1">
    <source>
        <dbReference type="EMBL" id="KAL3503967.1"/>
    </source>
</evidence>
<evidence type="ECO:0000313" key="2">
    <source>
        <dbReference type="Proteomes" id="UP001630127"/>
    </source>
</evidence>
<protein>
    <submittedName>
        <fullName evidence="1">Uncharacterized protein</fullName>
    </submittedName>
</protein>
<organism evidence="1 2">
    <name type="scientific">Cinchona calisaya</name>
    <dbReference type="NCBI Taxonomy" id="153742"/>
    <lineage>
        <taxon>Eukaryota</taxon>
        <taxon>Viridiplantae</taxon>
        <taxon>Streptophyta</taxon>
        <taxon>Embryophyta</taxon>
        <taxon>Tracheophyta</taxon>
        <taxon>Spermatophyta</taxon>
        <taxon>Magnoliopsida</taxon>
        <taxon>eudicotyledons</taxon>
        <taxon>Gunneridae</taxon>
        <taxon>Pentapetalae</taxon>
        <taxon>asterids</taxon>
        <taxon>lamiids</taxon>
        <taxon>Gentianales</taxon>
        <taxon>Rubiaceae</taxon>
        <taxon>Cinchonoideae</taxon>
        <taxon>Cinchoneae</taxon>
        <taxon>Cinchona</taxon>
    </lineage>
</organism>
<gene>
    <name evidence="1" type="ORF">ACH5RR_033808</name>
</gene>
<keyword evidence="2" id="KW-1185">Reference proteome</keyword>
<reference evidence="1 2" key="1">
    <citation type="submission" date="2024-11" db="EMBL/GenBank/DDBJ databases">
        <title>A near-complete genome assembly of Cinchona calisaya.</title>
        <authorList>
            <person name="Lian D.C."/>
            <person name="Zhao X.W."/>
            <person name="Wei L."/>
        </authorList>
    </citation>
    <scope>NUCLEOTIDE SEQUENCE [LARGE SCALE GENOMIC DNA]</scope>
    <source>
        <tissue evidence="1">Nenye</tissue>
    </source>
</reference>
<proteinExistence type="predicted"/>
<dbReference type="Proteomes" id="UP001630127">
    <property type="component" value="Unassembled WGS sequence"/>
</dbReference>
<dbReference type="EMBL" id="JBJUIK010000014">
    <property type="protein sequence ID" value="KAL3503967.1"/>
    <property type="molecule type" value="Genomic_DNA"/>
</dbReference>
<dbReference type="AlphaFoldDB" id="A0ABD2Y925"/>
<name>A0ABD2Y925_9GENT</name>